<dbReference type="RefSeq" id="WP_264433258.1">
    <property type="nucleotide sequence ID" value="NZ_CP081495.1"/>
</dbReference>
<dbReference type="SUPFAM" id="SSF52788">
    <property type="entry name" value="Phosphotyrosine protein phosphatases I"/>
    <property type="match status" value="1"/>
</dbReference>
<sequence>MNASVLQTIKAQQNFTLLPTERLKKLQPLIQAIQNKVNQHKTIRLNFICTHNSRRSHLAQVWAQTAAAYYKIEPITCFSGGTVATALHPKIIKTLESQGFDVYKNIEAENPIYFIKFDANALPIIGFSKPIQHPFNPESNFIAVLTCNDADQNCPIVFGADARIALTYQDPKVADGQPNQTEVYLQRSQQIATEMLYVFSQIKMP</sequence>
<gene>
    <name evidence="1" type="ORF">K5I29_10755</name>
</gene>
<dbReference type="Proteomes" id="UP001163328">
    <property type="component" value="Chromosome"/>
</dbReference>
<accession>A0ABY6LZX4</accession>
<dbReference type="Gene3D" id="3.40.50.2300">
    <property type="match status" value="1"/>
</dbReference>
<organism evidence="1 2">
    <name type="scientific">Flavobacterium agricola</name>
    <dbReference type="NCBI Taxonomy" id="2870839"/>
    <lineage>
        <taxon>Bacteria</taxon>
        <taxon>Pseudomonadati</taxon>
        <taxon>Bacteroidota</taxon>
        <taxon>Flavobacteriia</taxon>
        <taxon>Flavobacteriales</taxon>
        <taxon>Flavobacteriaceae</taxon>
        <taxon>Flavobacterium</taxon>
    </lineage>
</organism>
<evidence type="ECO:0000313" key="1">
    <source>
        <dbReference type="EMBL" id="UYW00969.1"/>
    </source>
</evidence>
<reference evidence="1" key="1">
    <citation type="submission" date="2021-08" db="EMBL/GenBank/DDBJ databases">
        <title>Flavobacterium sp. strain CC-SYL302.</title>
        <authorList>
            <person name="Lin S.-Y."/>
            <person name="Lee T.-H."/>
            <person name="Young C.-C."/>
        </authorList>
    </citation>
    <scope>NUCLEOTIDE SEQUENCE</scope>
    <source>
        <strain evidence="1">CC-SYL302</strain>
    </source>
</reference>
<dbReference type="EMBL" id="CP081495">
    <property type="protein sequence ID" value="UYW00969.1"/>
    <property type="molecule type" value="Genomic_DNA"/>
</dbReference>
<evidence type="ECO:0000313" key="2">
    <source>
        <dbReference type="Proteomes" id="UP001163328"/>
    </source>
</evidence>
<dbReference type="InterPro" id="IPR036196">
    <property type="entry name" value="Ptyr_pPase_sf"/>
</dbReference>
<dbReference type="PANTHER" id="PTHR43428:SF1">
    <property type="entry name" value="ARSENATE REDUCTASE"/>
    <property type="match status" value="1"/>
</dbReference>
<name>A0ABY6LZX4_9FLAO</name>
<protein>
    <submittedName>
        <fullName evidence="1">Protein-tyrosine-phosphatase</fullName>
    </submittedName>
</protein>
<dbReference type="PANTHER" id="PTHR43428">
    <property type="entry name" value="ARSENATE REDUCTASE"/>
    <property type="match status" value="1"/>
</dbReference>
<proteinExistence type="predicted"/>
<keyword evidence="2" id="KW-1185">Reference proteome</keyword>